<dbReference type="OrthoDB" id="11402at2157"/>
<keyword evidence="4 8" id="KW-1003">Cell membrane</keyword>
<dbReference type="NCBIfam" id="TIGR00974">
    <property type="entry name" value="3a0107s02c"/>
    <property type="match status" value="1"/>
</dbReference>
<organism evidence="11 12">
    <name type="scientific">Halorubrum alkaliphilum</name>
    <dbReference type="NCBI Taxonomy" id="261290"/>
    <lineage>
        <taxon>Archaea</taxon>
        <taxon>Methanobacteriati</taxon>
        <taxon>Methanobacteriota</taxon>
        <taxon>Stenosarchaea group</taxon>
        <taxon>Halobacteria</taxon>
        <taxon>Halobacteriales</taxon>
        <taxon>Haloferacaceae</taxon>
        <taxon>Halorubrum</taxon>
    </lineage>
</organism>
<keyword evidence="12" id="KW-1185">Reference proteome</keyword>
<feature type="region of interest" description="Disordered" evidence="9">
    <location>
        <begin position="1"/>
        <end position="39"/>
    </location>
</feature>
<feature type="transmembrane region" description="Helical" evidence="8">
    <location>
        <begin position="159"/>
        <end position="178"/>
    </location>
</feature>
<dbReference type="RefSeq" id="WP_209483697.1">
    <property type="nucleotide sequence ID" value="NZ_JAGGKQ010000005.1"/>
</dbReference>
<comment type="caution">
    <text evidence="8">Lacks conserved residue(s) required for the propagation of feature annotation.</text>
</comment>
<dbReference type="Gene3D" id="1.10.3720.10">
    <property type="entry name" value="MetI-like"/>
    <property type="match status" value="1"/>
</dbReference>
<dbReference type="PROSITE" id="PS50928">
    <property type="entry name" value="ABC_TM1"/>
    <property type="match status" value="1"/>
</dbReference>
<evidence type="ECO:0000256" key="2">
    <source>
        <dbReference type="ARBA" id="ARBA00007069"/>
    </source>
</evidence>
<protein>
    <recommendedName>
        <fullName evidence="8">Phosphate transport system permease protein PstA</fullName>
    </recommendedName>
</protein>
<keyword evidence="3" id="KW-0813">Transport</keyword>
<feature type="transmembrane region" description="Helical" evidence="8">
    <location>
        <begin position="185"/>
        <end position="204"/>
    </location>
</feature>
<dbReference type="Proteomes" id="UP000823588">
    <property type="component" value="Unassembled WGS sequence"/>
</dbReference>
<accession>A0A8T4GE89</accession>
<keyword evidence="7 8" id="KW-0472">Membrane</keyword>
<evidence type="ECO:0000313" key="12">
    <source>
        <dbReference type="Proteomes" id="UP000823588"/>
    </source>
</evidence>
<evidence type="ECO:0000256" key="7">
    <source>
        <dbReference type="ARBA" id="ARBA00023136"/>
    </source>
</evidence>
<keyword evidence="6 8" id="KW-1133">Transmembrane helix</keyword>
<dbReference type="GO" id="GO:0005886">
    <property type="term" value="C:plasma membrane"/>
    <property type="evidence" value="ECO:0007669"/>
    <property type="project" value="UniProtKB-SubCell"/>
</dbReference>
<feature type="transmembrane region" description="Helical" evidence="8">
    <location>
        <begin position="54"/>
        <end position="75"/>
    </location>
</feature>
<dbReference type="Pfam" id="PF00528">
    <property type="entry name" value="BPD_transp_1"/>
    <property type="match status" value="1"/>
</dbReference>
<dbReference type="InterPro" id="IPR005672">
    <property type="entry name" value="Phosphate_PstA"/>
</dbReference>
<dbReference type="PANTHER" id="PTHR43470">
    <property type="entry name" value="PHOSPHATE TRANSPORT SYSTEM PERMEASE PROTEIN PSTA-RELATED"/>
    <property type="match status" value="1"/>
</dbReference>
<feature type="domain" description="ABC transmembrane type-1" evidence="10">
    <location>
        <begin position="114"/>
        <end position="328"/>
    </location>
</feature>
<gene>
    <name evidence="11" type="ORF">J2751_000975</name>
</gene>
<evidence type="ECO:0000256" key="1">
    <source>
        <dbReference type="ARBA" id="ARBA00004651"/>
    </source>
</evidence>
<evidence type="ECO:0000256" key="3">
    <source>
        <dbReference type="ARBA" id="ARBA00022448"/>
    </source>
</evidence>
<evidence type="ECO:0000256" key="4">
    <source>
        <dbReference type="ARBA" id="ARBA00022475"/>
    </source>
</evidence>
<dbReference type="SUPFAM" id="SSF161098">
    <property type="entry name" value="MetI-like"/>
    <property type="match status" value="1"/>
</dbReference>
<dbReference type="EMBL" id="JAGGKQ010000005">
    <property type="protein sequence ID" value="MBP1921970.1"/>
    <property type="molecule type" value="Genomic_DNA"/>
</dbReference>
<feature type="transmembrane region" description="Helical" evidence="8">
    <location>
        <begin position="110"/>
        <end position="139"/>
    </location>
</feature>
<evidence type="ECO:0000313" key="11">
    <source>
        <dbReference type="EMBL" id="MBP1921970.1"/>
    </source>
</evidence>
<reference evidence="11" key="1">
    <citation type="submission" date="2021-03" db="EMBL/GenBank/DDBJ databases">
        <title>Genomic Encyclopedia of Type Strains, Phase IV (KMG-IV): sequencing the most valuable type-strain genomes for metagenomic binning, comparative biology and taxonomic classification.</title>
        <authorList>
            <person name="Goeker M."/>
        </authorList>
    </citation>
    <scope>NUCLEOTIDE SEQUENCE</scope>
    <source>
        <strain evidence="11">DSM 23564</strain>
    </source>
</reference>
<evidence type="ECO:0000256" key="6">
    <source>
        <dbReference type="ARBA" id="ARBA00022989"/>
    </source>
</evidence>
<sequence>MTGSSSSSDDARTDGDELARPEGGDHVRTDGGEHANPFATVGDDIERKQRIGRVFVAVCAASTLVGIVALVVLLADVLLEAWGWVTLEFLTYPPSRFIENYYPGGRGAGIFPALVGSILLIALTAVFTMVLGVGAAIYLEEYAAESRLKGFIEANISNLAGVPSIVYGLLGLAVFVRFAGFGESLLAGALTLTLLILPIVIVSSQEALRAVPDSQRHAAYGVGATDWEVVRDVVLPSALPGIMTGTILSLSRAIGETAPLIMVGAATSMFRAPIEDVSGIPVPDLFGPFAAMPMQIFDWARLPEGDFQHVAAAGIVVLLSILLLMNATAILIRNKYETR</sequence>
<dbReference type="AlphaFoldDB" id="A0A8T4GE89"/>
<dbReference type="GO" id="GO:0035435">
    <property type="term" value="P:phosphate ion transmembrane transport"/>
    <property type="evidence" value="ECO:0007669"/>
    <property type="project" value="InterPro"/>
</dbReference>
<dbReference type="GO" id="GO:0005315">
    <property type="term" value="F:phosphate transmembrane transporter activity"/>
    <property type="evidence" value="ECO:0007669"/>
    <property type="project" value="InterPro"/>
</dbReference>
<evidence type="ECO:0000256" key="5">
    <source>
        <dbReference type="ARBA" id="ARBA00022692"/>
    </source>
</evidence>
<proteinExistence type="inferred from homology"/>
<dbReference type="InterPro" id="IPR035906">
    <property type="entry name" value="MetI-like_sf"/>
</dbReference>
<name>A0A8T4GE89_9EURY</name>
<feature type="compositionally biased region" description="Basic and acidic residues" evidence="9">
    <location>
        <begin position="9"/>
        <end position="33"/>
    </location>
</feature>
<evidence type="ECO:0000259" key="10">
    <source>
        <dbReference type="PROSITE" id="PS50928"/>
    </source>
</evidence>
<dbReference type="InterPro" id="IPR000515">
    <property type="entry name" value="MetI-like"/>
</dbReference>
<evidence type="ECO:0000256" key="9">
    <source>
        <dbReference type="SAM" id="MobiDB-lite"/>
    </source>
</evidence>
<keyword evidence="5 8" id="KW-0812">Transmembrane</keyword>
<comment type="similarity">
    <text evidence="2 8">Belongs to the binding-protein-dependent transport system permease family. CysTW subfamily.</text>
</comment>
<evidence type="ECO:0000256" key="8">
    <source>
        <dbReference type="RuleBase" id="RU363043"/>
    </source>
</evidence>
<comment type="caution">
    <text evidence="11">The sequence shown here is derived from an EMBL/GenBank/DDBJ whole genome shotgun (WGS) entry which is preliminary data.</text>
</comment>
<dbReference type="PANTHER" id="PTHR43470:SF5">
    <property type="entry name" value="PHOSPHATE TRANSPORT SYSTEM PERMEASE PROTEIN PSTA"/>
    <property type="match status" value="1"/>
</dbReference>
<feature type="transmembrane region" description="Helical" evidence="8">
    <location>
        <begin position="310"/>
        <end position="332"/>
    </location>
</feature>
<dbReference type="CDD" id="cd06261">
    <property type="entry name" value="TM_PBP2"/>
    <property type="match status" value="1"/>
</dbReference>
<comment type="subcellular location">
    <subcellularLocation>
        <location evidence="1 8">Cell membrane</location>
        <topology evidence="1 8">Multi-pass membrane protein</topology>
    </subcellularLocation>
</comment>